<dbReference type="InterPro" id="IPR014381">
    <property type="entry name" value="Arch_Rpo5/euc_Rpb5"/>
</dbReference>
<comment type="similarity">
    <text evidence="3">Belongs to the archaeal Rpo5/eukaryotic RPB5 RNA polymerase subunit family.</text>
</comment>
<sequence length="210" mass="24370">MSEVEDEITRVFKVRRTVLQMLRDRGYNIEESDIELKREDFVKNFCKDMNKVNKEALFVTTTKGPNPEDKIYVFYPEGPKVGVPVIKKDVVMKMRDDKVTQGIIVVPLPITGAAKNAIIELNKILTIEVFEEAELVTNITEHKLINKYYVLDNQAKKELLQKYTVQDTQLPRILVSDPVARYYGLKRGQVVKIRRSDATSLDYYTYRYAV</sequence>
<accession>A0ABC8LTT5</accession>
<dbReference type="InterPro" id="IPR000783">
    <property type="entry name" value="RNA_pol_subH/Rpb5_C"/>
</dbReference>
<evidence type="ECO:0000313" key="7">
    <source>
        <dbReference type="Proteomes" id="UP001642260"/>
    </source>
</evidence>
<dbReference type="InterPro" id="IPR036710">
    <property type="entry name" value="RNA_pol_Rpb5_N_sf"/>
</dbReference>
<proteinExistence type="inferred from homology"/>
<dbReference type="InterPro" id="IPR035913">
    <property type="entry name" value="RPB5-like_sf"/>
</dbReference>
<dbReference type="GO" id="GO:0055029">
    <property type="term" value="C:nuclear DNA-directed RNA polymerase complex"/>
    <property type="evidence" value="ECO:0007669"/>
    <property type="project" value="UniProtKB-ARBA"/>
</dbReference>
<dbReference type="FunFam" id="3.40.1340.10:FF:000001">
    <property type="entry name" value="DNA-directed RNA polymerases I, II, and III subunit RPABC1"/>
    <property type="match status" value="1"/>
</dbReference>
<evidence type="ECO:0000256" key="3">
    <source>
        <dbReference type="ARBA" id="ARBA00025765"/>
    </source>
</evidence>
<dbReference type="SUPFAM" id="SSF53036">
    <property type="entry name" value="Eukaryotic RPB5 N-terminal domain"/>
    <property type="match status" value="1"/>
</dbReference>
<evidence type="ECO:0000313" key="6">
    <source>
        <dbReference type="EMBL" id="CAH8386450.1"/>
    </source>
</evidence>
<dbReference type="InterPro" id="IPR005571">
    <property type="entry name" value="RNA_pol_Rpb5_N"/>
</dbReference>
<name>A0ABC8LTT5_ERUVS</name>
<evidence type="ECO:0000256" key="1">
    <source>
        <dbReference type="ARBA" id="ARBA00004123"/>
    </source>
</evidence>
<evidence type="ECO:0000259" key="4">
    <source>
        <dbReference type="Pfam" id="PF01191"/>
    </source>
</evidence>
<dbReference type="Proteomes" id="UP001642260">
    <property type="component" value="Unassembled WGS sequence"/>
</dbReference>
<dbReference type="AlphaFoldDB" id="A0ABC8LTT5"/>
<feature type="domain" description="RNA polymerase subunit H/Rpb5 C-terminal" evidence="4">
    <location>
        <begin position="138"/>
        <end position="208"/>
    </location>
</feature>
<gene>
    <name evidence="6" type="ORF">ERUC_LOCUS38933</name>
</gene>
<dbReference type="FunFam" id="3.90.940.20:FF:000001">
    <property type="entry name" value="DNA-directed RNA polymerases I, II, and III subunit RPABC1"/>
    <property type="match status" value="1"/>
</dbReference>
<protein>
    <submittedName>
        <fullName evidence="6">Uncharacterized protein</fullName>
    </submittedName>
</protein>
<keyword evidence="7" id="KW-1185">Reference proteome</keyword>
<dbReference type="EMBL" id="CAKOAT010708487">
    <property type="protein sequence ID" value="CAH8386450.1"/>
    <property type="molecule type" value="Genomic_DNA"/>
</dbReference>
<comment type="caution">
    <text evidence="6">The sequence shown here is derived from an EMBL/GenBank/DDBJ whole genome shotgun (WGS) entry which is preliminary data.</text>
</comment>
<evidence type="ECO:0000256" key="2">
    <source>
        <dbReference type="ARBA" id="ARBA00023242"/>
    </source>
</evidence>
<dbReference type="PIRSF" id="PIRSF000747">
    <property type="entry name" value="RPB5"/>
    <property type="match status" value="1"/>
</dbReference>
<dbReference type="PANTHER" id="PTHR10535:SF15">
    <property type="entry name" value="DNA-DIRECTED RNA POLYMERASE SUBUNIT 5-LIKE PROTEIN 1"/>
    <property type="match status" value="1"/>
</dbReference>
<dbReference type="PANTHER" id="PTHR10535">
    <property type="entry name" value="DNA-DIRECTED RNA POLYMERASES I, II, AND III SUBUNIT RPABC1"/>
    <property type="match status" value="1"/>
</dbReference>
<dbReference type="Gene3D" id="3.40.1340.10">
    <property type="entry name" value="RNA polymerase, Rpb5, N-terminal domain"/>
    <property type="match status" value="1"/>
</dbReference>
<reference evidence="6 7" key="1">
    <citation type="submission" date="2022-03" db="EMBL/GenBank/DDBJ databases">
        <authorList>
            <person name="Macdonald S."/>
            <person name="Ahmed S."/>
            <person name="Newling K."/>
        </authorList>
    </citation>
    <scope>NUCLEOTIDE SEQUENCE [LARGE SCALE GENOMIC DNA]</scope>
</reference>
<organism evidence="6 7">
    <name type="scientific">Eruca vesicaria subsp. sativa</name>
    <name type="common">Garden rocket</name>
    <name type="synonym">Eruca sativa</name>
    <dbReference type="NCBI Taxonomy" id="29727"/>
    <lineage>
        <taxon>Eukaryota</taxon>
        <taxon>Viridiplantae</taxon>
        <taxon>Streptophyta</taxon>
        <taxon>Embryophyta</taxon>
        <taxon>Tracheophyta</taxon>
        <taxon>Spermatophyta</taxon>
        <taxon>Magnoliopsida</taxon>
        <taxon>eudicotyledons</taxon>
        <taxon>Gunneridae</taxon>
        <taxon>Pentapetalae</taxon>
        <taxon>rosids</taxon>
        <taxon>malvids</taxon>
        <taxon>Brassicales</taxon>
        <taxon>Brassicaceae</taxon>
        <taxon>Brassiceae</taxon>
        <taxon>Eruca</taxon>
    </lineage>
</organism>
<dbReference type="Gene3D" id="3.90.940.20">
    <property type="entry name" value="RPB5-like RNA polymerase subunit"/>
    <property type="match status" value="1"/>
</dbReference>
<dbReference type="Pfam" id="PF03871">
    <property type="entry name" value="RNA_pol_Rpb5_N"/>
    <property type="match status" value="1"/>
</dbReference>
<dbReference type="SUPFAM" id="SSF55287">
    <property type="entry name" value="RPB5-like RNA polymerase subunit"/>
    <property type="match status" value="1"/>
</dbReference>
<feature type="domain" description="RNA polymerase Rpb5 N-terminal" evidence="5">
    <location>
        <begin position="5"/>
        <end position="88"/>
    </location>
</feature>
<dbReference type="Pfam" id="PF01191">
    <property type="entry name" value="RNA_pol_Rpb5_C"/>
    <property type="match status" value="1"/>
</dbReference>
<comment type="subcellular location">
    <subcellularLocation>
        <location evidence="1">Nucleus</location>
    </subcellularLocation>
</comment>
<keyword evidence="2" id="KW-0539">Nucleus</keyword>
<evidence type="ECO:0000259" key="5">
    <source>
        <dbReference type="Pfam" id="PF03871"/>
    </source>
</evidence>